<organism evidence="1 2">
    <name type="scientific">Paraflavitalea soli</name>
    <dbReference type="NCBI Taxonomy" id="2315862"/>
    <lineage>
        <taxon>Bacteria</taxon>
        <taxon>Pseudomonadati</taxon>
        <taxon>Bacteroidota</taxon>
        <taxon>Chitinophagia</taxon>
        <taxon>Chitinophagales</taxon>
        <taxon>Chitinophagaceae</taxon>
        <taxon>Paraflavitalea</taxon>
    </lineage>
</organism>
<protein>
    <recommendedName>
        <fullName evidence="3">RHS repeat protein</fullName>
    </recommendedName>
</protein>
<name>A0A3B7MW14_9BACT</name>
<accession>A0A3B7MW14</accession>
<dbReference type="KEGG" id="pseg:D3H65_28180"/>
<gene>
    <name evidence="1" type="ORF">D3H65_28180</name>
</gene>
<dbReference type="EMBL" id="CP032157">
    <property type="protein sequence ID" value="AXY77623.1"/>
    <property type="molecule type" value="Genomic_DNA"/>
</dbReference>
<dbReference type="OrthoDB" id="680656at2"/>
<sequence>MPFRSLPFWVLLIAVRGFSQVPESPQAPPSPNAFAFDQVKKVPVYHFTGLPTLQIPLSQTTYKTTTVNMGLSYNASGFKPDQHASWVGTGWSLQVGGAITRQVNGLPDEYAYTMFNQVIPGQSTTYNLGWLKRDVSTPYTYGLNFLMNGAGHWVDKKFQAGLPHEFVKYPWPLPYRGSYMGASCVTTDRWYNFSLLVNEVDPYYPGTRDVQRDEFSFNVFGYSGKFYFKDSNDIVVVSDKKFRVQRVAPEIPIPATLLQPNADPQAGATCPQWLLGMSPYSSSNYYPKTLAGFTLQAEDGTLFTFGNYEPGQDAIEFSIGENYKLGTAGFGQQNYTDFWIANAWYLTTVRFPDGRLLYLDYQRDEYIRTIYNSEMTLDVQQNSQSPGCGNASSVAPIPGQITASKIISPVYLKRVFGDVAEFNFTYSNTNESNLLTANAVQNFKWKKLDTVEVKDMTGMHYKWAFSYEPLANWSQRLFLNKVERFDPANVSTGERYLFEYNNHLTLPDYNAGANDHWGFWNGTASASVMGKTNGLLDTLRSPSFTHTLAGVLKKVIYPTGGYREFTYEQNNYRKKVKMERMLGVDSLAANFTTGGLRIASIRTVDTVTGQGNTTRYFYVSDYNPALTFLQNAALPSSGVRNSNSYVYHWQDVIGQFYAPFPTCLQNLKFKISSNQPMNALLDDYHVGYSTVVEVRQDSAYTVRRFTNHDNGHADDSLVSSINPFASPYRRYSSRALERGRISFEGQYTRTGKLIQSTETEYTIVPAYSGGPAKTFLDAWTLNIMDANNGNGSVSAWEVIPVSYIFSDQYKEYTYGYLPARVTNKLYQDNGAQSITTVQEMEYNSPSHWQATTLKNMNSNGKVAQQVIKYPADYPSTFVTDRLVSAYWLTTPIEKINLFKDSATGPLKVRGALLSEFALNPFSSGNASVPMNTYSLQVESPFLYTAMTNTVPVTYSYPTTSAWTKDARYRLDKHVKKYDSLFNVLEAHTSDGQKTWVYMGYRGLKTLGLQSVSTGSFWNPAFTSFETLSVRAAYDYGTVQIIPDNPSWILIGNRDTTVAFTGKNSFVGRVRYNGTYITGRILLAARASGATPTLERYDQGSGTYIPLTTVTPTLLGQKDGWKIWQYSYGNAGIQLVINTNGNQIDELRMGANYTGDLTHFSTVTYVGNRMTEKTDARYMRIRFEYDKIGRLARVRDDNGKILEQYEYKFRMPTN</sequence>
<evidence type="ECO:0000313" key="1">
    <source>
        <dbReference type="EMBL" id="AXY77623.1"/>
    </source>
</evidence>
<evidence type="ECO:0008006" key="3">
    <source>
        <dbReference type="Google" id="ProtNLM"/>
    </source>
</evidence>
<evidence type="ECO:0000313" key="2">
    <source>
        <dbReference type="Proteomes" id="UP000263900"/>
    </source>
</evidence>
<dbReference type="RefSeq" id="WP_119053496.1">
    <property type="nucleotide sequence ID" value="NZ_CP032157.1"/>
</dbReference>
<reference evidence="1 2" key="1">
    <citation type="submission" date="2018-09" db="EMBL/GenBank/DDBJ databases">
        <title>Genome sequencing of strain 6GH32-13.</title>
        <authorList>
            <person name="Weon H.-Y."/>
            <person name="Heo J."/>
            <person name="Kwon S.-W."/>
        </authorList>
    </citation>
    <scope>NUCLEOTIDE SEQUENCE [LARGE SCALE GENOMIC DNA]</scope>
    <source>
        <strain evidence="1 2">5GH32-13</strain>
    </source>
</reference>
<dbReference type="Proteomes" id="UP000263900">
    <property type="component" value="Chromosome"/>
</dbReference>
<keyword evidence="2" id="KW-1185">Reference proteome</keyword>
<proteinExistence type="predicted"/>
<dbReference type="AlphaFoldDB" id="A0A3B7MW14"/>